<accession>A0A5S9IK65</accession>
<proteinExistence type="predicted"/>
<name>A0A5S9IK65_UABAM</name>
<dbReference type="AlphaFoldDB" id="A0A5S9IK65"/>
<dbReference type="KEGG" id="uam:UABAM_01720"/>
<evidence type="ECO:0000313" key="2">
    <source>
        <dbReference type="Proteomes" id="UP000326354"/>
    </source>
</evidence>
<reference evidence="1 2" key="1">
    <citation type="submission" date="2019-08" db="EMBL/GenBank/DDBJ databases">
        <title>Complete genome sequence of Candidatus Uab amorphum.</title>
        <authorList>
            <person name="Shiratori T."/>
            <person name="Suzuki S."/>
            <person name="Kakizawa Y."/>
            <person name="Ishida K."/>
        </authorList>
    </citation>
    <scope>NUCLEOTIDE SEQUENCE [LARGE SCALE GENOMIC DNA]</scope>
    <source>
        <strain evidence="1 2">SRT547</strain>
    </source>
</reference>
<organism evidence="1 2">
    <name type="scientific">Uabimicrobium amorphum</name>
    <dbReference type="NCBI Taxonomy" id="2596890"/>
    <lineage>
        <taxon>Bacteria</taxon>
        <taxon>Pseudomonadati</taxon>
        <taxon>Planctomycetota</taxon>
        <taxon>Candidatus Uabimicrobiia</taxon>
        <taxon>Candidatus Uabimicrobiales</taxon>
        <taxon>Candidatus Uabimicrobiaceae</taxon>
        <taxon>Candidatus Uabimicrobium</taxon>
    </lineage>
</organism>
<dbReference type="Proteomes" id="UP000326354">
    <property type="component" value="Chromosome"/>
</dbReference>
<dbReference type="OrthoDB" id="9817761at2"/>
<evidence type="ECO:0000313" key="1">
    <source>
        <dbReference type="EMBL" id="BBM83368.1"/>
    </source>
</evidence>
<protein>
    <submittedName>
        <fullName evidence="1">Uncharacterized protein</fullName>
    </submittedName>
</protein>
<dbReference type="EMBL" id="AP019860">
    <property type="protein sequence ID" value="BBM83368.1"/>
    <property type="molecule type" value="Genomic_DNA"/>
</dbReference>
<gene>
    <name evidence="1" type="ORF">UABAM_01720</name>
</gene>
<keyword evidence="2" id="KW-1185">Reference proteome</keyword>
<sequence>MLNFRFKVGAVVMCNLGPIGWKLGRIIALHYREDHWPVEKEVPYQVVLEADNTLIYVPEDDDRYCREATCEDLRVVGRMDALAALPPGAKVMKPFSDLEHATIGTGLDYRSGQCHCCHCCPRNWSCVELYSEHYRCAERNGLKVTRHVVNLGTVCVGDSVHCPAGRDLSRKGFMQCPTLVRLPPGIRFSDDGTIAGEVRFDPHRDIEYSVDFVAVSTARWDDSAVGIVRLQITFVVKGNEPPDGFDVDAFMLEQHRARNVATGILHELSNTWELWELGKIDNHDTCDRMRADLLRLRELLDRHPRLDNGMWWAQLGGYYMNVHKLLENTLFECELYLGHALTFGNAEVRWLAEQNLKGCYQKRLLEAARFLWIDGLEQMMRGEWATAAETLCLAAAKKDGWGWAVNFGDIWFSESAARLIHGAELAAQNSTEDSDGTQWIAEAARLLERGMTRTEEAGYFGAEGHPWASEIAAALVSYRNQQDRGTDTAEWLKAFKLRTTYWCAQVLGGAWPFPPKPRPRLEDTDVLAQCLPGHND</sequence>
<dbReference type="RefSeq" id="WP_151967569.1">
    <property type="nucleotide sequence ID" value="NZ_AP019860.1"/>
</dbReference>